<evidence type="ECO:0000256" key="1">
    <source>
        <dbReference type="SAM" id="SignalP"/>
    </source>
</evidence>
<evidence type="ECO:0000313" key="3">
    <source>
        <dbReference type="Proteomes" id="UP000596092"/>
    </source>
</evidence>
<name>A0A7T5VDN5_9BACT</name>
<keyword evidence="3" id="KW-1185">Reference proteome</keyword>
<feature type="signal peptide" evidence="1">
    <location>
        <begin position="1"/>
        <end position="19"/>
    </location>
</feature>
<dbReference type="AlphaFoldDB" id="A0A7T5VDN5"/>
<dbReference type="RefSeq" id="WP_199261466.1">
    <property type="nucleotide sequence ID" value="NZ_CP054140.1"/>
</dbReference>
<evidence type="ECO:0000313" key="2">
    <source>
        <dbReference type="EMBL" id="QQG65881.1"/>
    </source>
</evidence>
<organism evidence="2 3">
    <name type="scientific">Desulfobulbus oligotrophicus</name>
    <dbReference type="NCBI Taxonomy" id="1909699"/>
    <lineage>
        <taxon>Bacteria</taxon>
        <taxon>Pseudomonadati</taxon>
        <taxon>Thermodesulfobacteriota</taxon>
        <taxon>Desulfobulbia</taxon>
        <taxon>Desulfobulbales</taxon>
        <taxon>Desulfobulbaceae</taxon>
        <taxon>Desulfobulbus</taxon>
    </lineage>
</organism>
<feature type="chain" id="PRO_5032380352" evidence="1">
    <location>
        <begin position="20"/>
        <end position="155"/>
    </location>
</feature>
<dbReference type="KEGG" id="dog:HP555_08375"/>
<protein>
    <submittedName>
        <fullName evidence="2">Uncharacterized protein</fullName>
    </submittedName>
</protein>
<dbReference type="Proteomes" id="UP000596092">
    <property type="component" value="Chromosome"/>
</dbReference>
<proteinExistence type="predicted"/>
<dbReference type="EMBL" id="CP054140">
    <property type="protein sequence ID" value="QQG65881.1"/>
    <property type="molecule type" value="Genomic_DNA"/>
</dbReference>
<gene>
    <name evidence="2" type="ORF">HP555_08375</name>
</gene>
<reference evidence="2 3" key="1">
    <citation type="submission" date="2020-05" db="EMBL/GenBank/DDBJ databases">
        <title>Complete genome of Desulfobulbus oligotrophicus.</title>
        <authorList>
            <person name="Podar M."/>
        </authorList>
    </citation>
    <scope>NUCLEOTIDE SEQUENCE [LARGE SCALE GENOMIC DNA]</scope>
    <source>
        <strain evidence="2 3">Prop6</strain>
    </source>
</reference>
<accession>A0A7T5VDN5</accession>
<keyword evidence="1" id="KW-0732">Signal</keyword>
<sequence>MKTILTTLLVCLLAGTAWATRQFPEMLVYNNTTYDMYTTPLEALFPAGKTKTFVPRPPSTACIRGYVGSWKIEDDWLFLVALYDGTPHRSVIPLTEIDPQWVSPVRADWFSGTLRLGSGRILSRAMGVDATREKEVYLDVKNGKVISSRHVHNTK</sequence>